<sequence>MKPHSFTQLIENLNSRFPHSLFCSAFRSYERIEQAIFRRANRFYPSLGHWKLVCCVVSAIGINEIRKTQRLACCVGHPKRPINMTRNDIDYGQVGQGNMLPSTLGNGMQMNNLGFRKVSEDGNMAARNGGSTTLEPYGLRAWTTESQPNPSMAATSKSINESHYSLPYTLHSDKVPAWSIHGIQMPAHYFMGPEFGTPNGLLEITAIDDRFDDQNLVEGLSTFSGLDHDLVLFPSELSHGQKATVGSGKRFNLLPDHQSLTLDTNIVTRPLSDSYFSRSNNTGSFDFVDLSAFSEVPSFASATSSDYTPRSSFNLSSTPLSPVPSPRHSQTDLVRGGNRVGTSQSPRASVQASPHSFDGVRKRWSTGSYGPRPNRATSPFLTQTHSSRSRLPSPLMRQKRSIPSTNSTRQHAGRIPVHFLHNNVLLPSNFEANVRFRNADPLASQGLFRTLQSDTESHHHYFDHYSEFPGPPDLLGPLKEERELPPPEDMMPSDPSMTPHEQELRFENDLYTPKWVRGHGNKREGWCGICKPGRWLVLKNSAFWYDKSFSHGISAPTGKAFATPKEMRRTDGNTNIWEGLCGNCDEWIALVSSKKKGTTWFRHAYKCHNHPKNETLKRRRENTPRSCNPPTATSRTTMRKLESPTSAGPSATPPLPGGGIIPEPKSLSPLHTVATAI</sequence>
<evidence type="ECO:0000313" key="3">
    <source>
        <dbReference type="EMBL" id="KAG5287624.1"/>
    </source>
</evidence>
<feature type="compositionally biased region" description="Polar residues" evidence="1">
    <location>
        <begin position="401"/>
        <end position="410"/>
    </location>
</feature>
<dbReference type="InterPro" id="IPR028012">
    <property type="entry name" value="Rua1_C"/>
</dbReference>
<dbReference type="Proteomes" id="UP000670092">
    <property type="component" value="Unassembled WGS sequence"/>
</dbReference>
<evidence type="ECO:0000256" key="1">
    <source>
        <dbReference type="SAM" id="MobiDB-lite"/>
    </source>
</evidence>
<proteinExistence type="predicted"/>
<dbReference type="VEuPathDB" id="FungiDB:I7I52_11449"/>
<accession>A0A8H7YDI8</accession>
<feature type="domain" description="Transcription regulator Rua1 C-terminal" evidence="2">
    <location>
        <begin position="507"/>
        <end position="608"/>
    </location>
</feature>
<dbReference type="PANTHER" id="PTHR28125:SF3">
    <property type="entry name" value="TRANSCRIPTION REGULATOR RUA1 C-TERMINAL DOMAIN-CONTAINING PROTEIN"/>
    <property type="match status" value="1"/>
</dbReference>
<feature type="compositionally biased region" description="Low complexity" evidence="1">
    <location>
        <begin position="490"/>
        <end position="499"/>
    </location>
</feature>
<dbReference type="Pfam" id="PF14616">
    <property type="entry name" value="Rua1_C"/>
    <property type="match status" value="1"/>
</dbReference>
<dbReference type="EMBL" id="JAEVHI010000007">
    <property type="protein sequence ID" value="KAG5287624.1"/>
    <property type="molecule type" value="Genomic_DNA"/>
</dbReference>
<feature type="compositionally biased region" description="Polar residues" evidence="1">
    <location>
        <begin position="301"/>
        <end position="314"/>
    </location>
</feature>
<feature type="compositionally biased region" description="Polar residues" evidence="1">
    <location>
        <begin position="340"/>
        <end position="354"/>
    </location>
</feature>
<protein>
    <recommendedName>
        <fullName evidence="2">Transcription regulator Rua1 C-terminal domain-containing protein</fullName>
    </recommendedName>
</protein>
<feature type="compositionally biased region" description="Polar residues" evidence="1">
    <location>
        <begin position="624"/>
        <end position="636"/>
    </location>
</feature>
<feature type="region of interest" description="Disordered" evidence="1">
    <location>
        <begin position="301"/>
        <end position="410"/>
    </location>
</feature>
<dbReference type="PANTHER" id="PTHR28125">
    <property type="entry name" value="MEIOTIC EXPRESSION UP-REGULATED PROTEIN 26"/>
    <property type="match status" value="1"/>
</dbReference>
<feature type="region of interest" description="Disordered" evidence="1">
    <location>
        <begin position="481"/>
        <end position="500"/>
    </location>
</feature>
<evidence type="ECO:0000313" key="4">
    <source>
        <dbReference type="Proteomes" id="UP000670092"/>
    </source>
</evidence>
<evidence type="ECO:0000259" key="2">
    <source>
        <dbReference type="Pfam" id="PF14616"/>
    </source>
</evidence>
<gene>
    <name evidence="3" type="ORF">I7I52_11449</name>
</gene>
<feature type="region of interest" description="Disordered" evidence="1">
    <location>
        <begin position="612"/>
        <end position="666"/>
    </location>
</feature>
<dbReference type="OrthoDB" id="5595379at2759"/>
<name>A0A8H7YDI8_AJECA</name>
<comment type="caution">
    <text evidence="3">The sequence shown here is derived from an EMBL/GenBank/DDBJ whole genome shotgun (WGS) entry which is preliminary data.</text>
</comment>
<feature type="compositionally biased region" description="Polar residues" evidence="1">
    <location>
        <begin position="375"/>
        <end position="385"/>
    </location>
</feature>
<organism evidence="3 4">
    <name type="scientific">Ajellomyces capsulatus</name>
    <name type="common">Darling's disease fungus</name>
    <name type="synonym">Histoplasma capsulatum</name>
    <dbReference type="NCBI Taxonomy" id="5037"/>
    <lineage>
        <taxon>Eukaryota</taxon>
        <taxon>Fungi</taxon>
        <taxon>Dikarya</taxon>
        <taxon>Ascomycota</taxon>
        <taxon>Pezizomycotina</taxon>
        <taxon>Eurotiomycetes</taxon>
        <taxon>Eurotiomycetidae</taxon>
        <taxon>Onygenales</taxon>
        <taxon>Ajellomycetaceae</taxon>
        <taxon>Histoplasma</taxon>
    </lineage>
</organism>
<reference evidence="3 4" key="1">
    <citation type="submission" date="2021-01" db="EMBL/GenBank/DDBJ databases">
        <title>Chromosome-level genome assembly of a human fungal pathogen reveals clustering of transcriptionally co-regulated genes.</title>
        <authorList>
            <person name="Voorhies M."/>
            <person name="Cohen S."/>
            <person name="Shea T.P."/>
            <person name="Petrus S."/>
            <person name="Munoz J.F."/>
            <person name="Poplawski S."/>
            <person name="Goldman W.E."/>
            <person name="Michael T."/>
            <person name="Cuomo C.A."/>
            <person name="Sil A."/>
            <person name="Beyhan S."/>
        </authorList>
    </citation>
    <scope>NUCLEOTIDE SEQUENCE [LARGE SCALE GENOMIC DNA]</scope>
    <source>
        <strain evidence="3 4">G184AR</strain>
    </source>
</reference>
<dbReference type="AlphaFoldDB" id="A0A8H7YDI8"/>